<name>Q1PV41_KUEST</name>
<comment type="similarity">
    <text evidence="5 6">Belongs to the XseA family.</text>
</comment>
<dbReference type="GO" id="GO:0003676">
    <property type="term" value="F:nucleic acid binding"/>
    <property type="evidence" value="ECO:0007669"/>
    <property type="project" value="InterPro"/>
</dbReference>
<sequence>MNNLFPLISDAVRSQKRILTISGITGKIRNSLEQGFSHVWITGEVSNLKKPSSGHLYLTLKDEHAQIQAVIFKSVANWIKFDLKDGMEVLAFGSITVYEPRGQYQIIIENIEPKGFGALQQAFLKLKERLGKEGLFDPCYKKPLPLLPQKIAIVTSLTGAAIKDILNVINRRFAKMEILIYPVRVQGEGAAREIANAIDNLNTIAGIDVIIVGRGGGSLEDLWAFNEEVVARSIFTSKIPVISAVGHEIDVTISDLVADIRALTPTEAAELVVPCYDQLTDALEKIKARLIQSLYNKIKTDRSRLLRAEHSFPFKRPFDRIHRLQQVLDENMQRLVMLCGHTLKMEKEQLKGLANRLESVSPLKVLQRGYSITTVLQNDIPVKSCKELSSGTKVRTRLYDGSFVSSIIEIEG</sequence>
<protein>
    <recommendedName>
        <fullName evidence="5">Exodeoxyribonuclease 7 large subunit</fullName>
        <ecNumber evidence="5">3.1.11.6</ecNumber>
    </recommendedName>
    <alternativeName>
        <fullName evidence="5">Exodeoxyribonuclease VII large subunit</fullName>
        <shortName evidence="5">Exonuclease VII large subunit</shortName>
    </alternativeName>
</protein>
<keyword evidence="12" id="KW-1185">Reference proteome</keyword>
<dbReference type="InterPro" id="IPR003753">
    <property type="entry name" value="Exonuc_VII_L"/>
</dbReference>
<reference evidence="9" key="2">
    <citation type="submission" date="2006-01" db="EMBL/GenBank/DDBJ databases">
        <authorList>
            <person name="Genoscope"/>
        </authorList>
    </citation>
    <scope>NUCLEOTIDE SEQUENCE</scope>
</reference>
<evidence type="ECO:0000256" key="2">
    <source>
        <dbReference type="ARBA" id="ARBA00022722"/>
    </source>
</evidence>
<evidence type="ECO:0000313" key="9">
    <source>
        <dbReference type="EMBL" id="CAJ71097.1"/>
    </source>
</evidence>
<reference evidence="9" key="1">
    <citation type="journal article" date="2006" name="Nature">
        <title>Deciphering the evolution and metabolism of an anammox bacterium from a community genome.</title>
        <authorList>
            <person name="Strous M."/>
            <person name="Pelletier E."/>
            <person name="Mangenot S."/>
            <person name="Rattei T."/>
            <person name="Lehner A."/>
            <person name="Taylor M.W."/>
            <person name="Horn M."/>
            <person name="Daims H."/>
            <person name="Bartol-Mavel D."/>
            <person name="Wincker P."/>
            <person name="Barbe V."/>
            <person name="Fonknechten N."/>
            <person name="Vallenet D."/>
            <person name="Segurens B."/>
            <person name="Schenowitz-Truong C."/>
            <person name="Medigue C."/>
            <person name="Collingro A."/>
            <person name="Snel B."/>
            <person name="Dutilh B.E."/>
            <person name="OpDenCamp H.J.M."/>
            <person name="vanDerDrift C."/>
            <person name="Cirpus I."/>
            <person name="vanDePas-Schoonen K.T."/>
            <person name="Harhangi H.R."/>
            <person name="vanNiftrik L."/>
            <person name="Schmid M."/>
            <person name="Keltjens J."/>
            <person name="vanDeVossenberg J."/>
            <person name="Kartal B."/>
            <person name="Meier H."/>
            <person name="Frishman D."/>
            <person name="Huynen M.A."/>
            <person name="Mewes H."/>
            <person name="Weissenbach J."/>
            <person name="Jetten M.S.M."/>
            <person name="Wagner M."/>
            <person name="LePaslier D."/>
        </authorList>
    </citation>
    <scope>NUCLEOTIDE SEQUENCE</scope>
</reference>
<dbReference type="InterPro" id="IPR025824">
    <property type="entry name" value="OB-fold_nuc-bd_dom"/>
</dbReference>
<evidence type="ECO:0000259" key="8">
    <source>
        <dbReference type="Pfam" id="PF13742"/>
    </source>
</evidence>
<reference evidence="11" key="3">
    <citation type="submission" date="2017-10" db="EMBL/GenBank/DDBJ databases">
        <authorList>
            <person name="Banno H."/>
            <person name="Chua N.-H."/>
        </authorList>
    </citation>
    <scope>NUCLEOTIDE SEQUENCE [LARGE SCALE GENOMIC DNA]</scope>
    <source>
        <strain evidence="11">Kuenenia_mbr1_ru-nijmegen</strain>
    </source>
</reference>
<dbReference type="PANTHER" id="PTHR30008:SF0">
    <property type="entry name" value="EXODEOXYRIBONUCLEASE 7 LARGE SUBUNIT"/>
    <property type="match status" value="1"/>
</dbReference>
<dbReference type="GO" id="GO:0008855">
    <property type="term" value="F:exodeoxyribonuclease VII activity"/>
    <property type="evidence" value="ECO:0007669"/>
    <property type="project" value="UniProtKB-UniRule"/>
</dbReference>
<evidence type="ECO:0000313" key="11">
    <source>
        <dbReference type="EMBL" id="SOH04559.1"/>
    </source>
</evidence>
<evidence type="ECO:0000313" key="12">
    <source>
        <dbReference type="Proteomes" id="UP000221734"/>
    </source>
</evidence>
<evidence type="ECO:0000313" key="13">
    <source>
        <dbReference type="Proteomes" id="UP000501926"/>
    </source>
</evidence>
<dbReference type="EC" id="3.1.11.6" evidence="5"/>
<dbReference type="GO" id="GO:0005737">
    <property type="term" value="C:cytoplasm"/>
    <property type="evidence" value="ECO:0007669"/>
    <property type="project" value="UniProtKB-SubCell"/>
</dbReference>
<evidence type="ECO:0000256" key="5">
    <source>
        <dbReference type="HAMAP-Rule" id="MF_00378"/>
    </source>
</evidence>
<keyword evidence="4 5" id="KW-0269">Exonuclease</keyword>
<dbReference type="KEGG" id="kst:KSMBR1_2062"/>
<dbReference type="RefSeq" id="WP_099325260.1">
    <property type="nucleotide sequence ID" value="NZ_CP049055.1"/>
</dbReference>
<dbReference type="HAMAP" id="MF_00378">
    <property type="entry name" value="Exonuc_7_L"/>
    <property type="match status" value="1"/>
</dbReference>
<evidence type="ECO:0000259" key="7">
    <source>
        <dbReference type="Pfam" id="PF02601"/>
    </source>
</evidence>
<organism evidence="9">
    <name type="scientific">Kuenenia stuttgartiensis</name>
    <dbReference type="NCBI Taxonomy" id="174633"/>
    <lineage>
        <taxon>Bacteria</taxon>
        <taxon>Pseudomonadati</taxon>
        <taxon>Planctomycetota</taxon>
        <taxon>Candidatus Brocadiia</taxon>
        <taxon>Candidatus Brocadiales</taxon>
        <taxon>Candidatus Brocadiaceae</taxon>
        <taxon>Candidatus Kuenenia</taxon>
    </lineage>
</organism>
<dbReference type="EMBL" id="CP049055">
    <property type="protein sequence ID" value="QII09476.1"/>
    <property type="molecule type" value="Genomic_DNA"/>
</dbReference>
<comment type="subunit">
    <text evidence="5">Heterooligomer composed of large and small subunits.</text>
</comment>
<proteinExistence type="inferred from homology"/>
<comment type="function">
    <text evidence="5">Bidirectionally degrades single-stranded DNA into large acid-insoluble oligonucleotides, which are then degraded further into small acid-soluble oligonucleotides.</text>
</comment>
<dbReference type="InterPro" id="IPR020579">
    <property type="entry name" value="Exonuc_VII_lsu_C"/>
</dbReference>
<feature type="domain" description="Exonuclease VII large subunit C-terminal" evidence="7">
    <location>
        <begin position="135"/>
        <end position="335"/>
    </location>
</feature>
<evidence type="ECO:0000256" key="4">
    <source>
        <dbReference type="ARBA" id="ARBA00022839"/>
    </source>
</evidence>
<dbReference type="GO" id="GO:0009318">
    <property type="term" value="C:exodeoxyribonuclease VII complex"/>
    <property type="evidence" value="ECO:0007669"/>
    <property type="project" value="UniProtKB-UniRule"/>
</dbReference>
<comment type="subcellular location">
    <subcellularLocation>
        <location evidence="5 6">Cytoplasm</location>
    </subcellularLocation>
</comment>
<dbReference type="Pfam" id="PF13742">
    <property type="entry name" value="tRNA_anti_2"/>
    <property type="match status" value="1"/>
</dbReference>
<dbReference type="GO" id="GO:0006308">
    <property type="term" value="P:DNA catabolic process"/>
    <property type="evidence" value="ECO:0007669"/>
    <property type="project" value="UniProtKB-UniRule"/>
</dbReference>
<dbReference type="EMBL" id="CT573073">
    <property type="protein sequence ID" value="CAJ71097.1"/>
    <property type="molecule type" value="Genomic_DNA"/>
</dbReference>
<feature type="domain" description="OB-fold nucleic acid binding" evidence="8">
    <location>
        <begin position="19"/>
        <end position="112"/>
    </location>
</feature>
<keyword evidence="2 5" id="KW-0540">Nuclease</keyword>
<dbReference type="Proteomes" id="UP000501926">
    <property type="component" value="Chromosome"/>
</dbReference>
<accession>Q1PV41</accession>
<keyword evidence="1 5" id="KW-0963">Cytoplasm</keyword>
<comment type="catalytic activity">
    <reaction evidence="5 6">
        <text>Exonucleolytic cleavage in either 5'- to 3'- or 3'- to 5'-direction to yield nucleoside 5'-phosphates.</text>
        <dbReference type="EC" id="3.1.11.6"/>
    </reaction>
</comment>
<reference evidence="12" key="4">
    <citation type="submission" date="2017-10" db="EMBL/GenBank/DDBJ databases">
        <authorList>
            <person name="Frank J."/>
        </authorList>
    </citation>
    <scope>NUCLEOTIDE SEQUENCE [LARGE SCALE GENOMIC DNA]</scope>
</reference>
<dbReference type="Pfam" id="PF02601">
    <property type="entry name" value="Exonuc_VII_L"/>
    <property type="match status" value="1"/>
</dbReference>
<gene>
    <name evidence="5 9" type="primary">xseA</name>
    <name evidence="10" type="ORF">KsCSTR_00970</name>
    <name evidence="11" type="ORF">KSMBR1_2062</name>
    <name evidence="9" type="ORF">kustc0352</name>
</gene>
<evidence type="ECO:0000256" key="6">
    <source>
        <dbReference type="RuleBase" id="RU004355"/>
    </source>
</evidence>
<reference evidence="10 13" key="5">
    <citation type="submission" date="2020-02" db="EMBL/GenBank/DDBJ databases">
        <title>Newly sequenced genome of strain CSTR1 showed variability in Candidatus Kuenenia stuttgartiensis genomes.</title>
        <authorList>
            <person name="Ding C."/>
            <person name="Adrian L."/>
        </authorList>
    </citation>
    <scope>NUCLEOTIDE SEQUENCE [LARGE SCALE GENOMIC DNA]</scope>
    <source>
        <strain evidence="10 13">CSTR1</strain>
    </source>
</reference>
<dbReference type="NCBIfam" id="TIGR00237">
    <property type="entry name" value="xseA"/>
    <property type="match status" value="1"/>
</dbReference>
<dbReference type="OrthoDB" id="9802795at2"/>
<dbReference type="CDD" id="cd04489">
    <property type="entry name" value="ExoVII_LU_OBF"/>
    <property type="match status" value="1"/>
</dbReference>
<dbReference type="Proteomes" id="UP000221734">
    <property type="component" value="Chromosome Kuenenia_stuttgartiensis_MBR1"/>
</dbReference>
<evidence type="ECO:0000256" key="3">
    <source>
        <dbReference type="ARBA" id="ARBA00022801"/>
    </source>
</evidence>
<dbReference type="AlphaFoldDB" id="Q1PV41"/>
<dbReference type="EMBL" id="LT934425">
    <property type="protein sequence ID" value="SOH04559.1"/>
    <property type="molecule type" value="Genomic_DNA"/>
</dbReference>
<keyword evidence="3 5" id="KW-0378">Hydrolase</keyword>
<dbReference type="PANTHER" id="PTHR30008">
    <property type="entry name" value="EXODEOXYRIBONUCLEASE 7 LARGE SUBUNIT"/>
    <property type="match status" value="1"/>
</dbReference>
<evidence type="ECO:0000313" key="10">
    <source>
        <dbReference type="EMBL" id="QII09476.1"/>
    </source>
</evidence>
<evidence type="ECO:0000256" key="1">
    <source>
        <dbReference type="ARBA" id="ARBA00022490"/>
    </source>
</evidence>